<protein>
    <recommendedName>
        <fullName evidence="1">Heterokaryon incompatibility domain-containing protein</fullName>
    </recommendedName>
</protein>
<accession>A0AAE8M051</accession>
<dbReference type="Proteomes" id="UP001187734">
    <property type="component" value="Unassembled WGS sequence"/>
</dbReference>
<comment type="caution">
    <text evidence="2">The sequence shown here is derived from an EMBL/GenBank/DDBJ whole genome shotgun (WGS) entry which is preliminary data.</text>
</comment>
<evidence type="ECO:0000259" key="1">
    <source>
        <dbReference type="Pfam" id="PF06985"/>
    </source>
</evidence>
<dbReference type="Pfam" id="PF06985">
    <property type="entry name" value="HET"/>
    <property type="match status" value="1"/>
</dbReference>
<feature type="domain" description="Heterokaryon incompatibility" evidence="1">
    <location>
        <begin position="208"/>
        <end position="316"/>
    </location>
</feature>
<gene>
    <name evidence="2" type="ORF">FTOL_01514</name>
</gene>
<sequence>MNEEKENSSSGLADGFQGQRPYQSCRTCLDLDLNAVKHAVDKGEKGYSLIEDDQIYGMNQPARHFKDAKDAGCLICALFWNVLVFFNANLRKDSINAAVMLRFPINEENRSLEMSFCGASAHDICVQLFTTSSTLWNLLRPLPLIHPDRPPAAVTSFVKRAMKDCLDNHPTCAKNQDSRLPTRLLDVTQDQGNVVRLVRAHDLKSVTYATLSYCWGDSVILKTTQSSLKSMEQGIEIATLPAAYVDAIRICREIGIPYLWIDALCIIQDDPEDWQRESAIMGSVYSNAYLTIAAESTASATQSFLGSHGDQIRTEDARIYPEFTKVVHLGHGADPVTGAAVEARLVFARTIAINPLTFSLSSGDAVDMSDNNFMRVSILTQPP</sequence>
<keyword evidence="3" id="KW-1185">Reference proteome</keyword>
<evidence type="ECO:0000313" key="2">
    <source>
        <dbReference type="EMBL" id="SPJ71786.1"/>
    </source>
</evidence>
<proteinExistence type="predicted"/>
<dbReference type="AlphaFoldDB" id="A0AAE8M051"/>
<dbReference type="EMBL" id="ONZP01000046">
    <property type="protein sequence ID" value="SPJ71786.1"/>
    <property type="molecule type" value="Genomic_DNA"/>
</dbReference>
<evidence type="ECO:0000313" key="3">
    <source>
        <dbReference type="Proteomes" id="UP001187734"/>
    </source>
</evidence>
<dbReference type="InterPro" id="IPR010730">
    <property type="entry name" value="HET"/>
</dbReference>
<dbReference type="PANTHER" id="PTHR33112">
    <property type="entry name" value="DOMAIN PROTEIN, PUTATIVE-RELATED"/>
    <property type="match status" value="1"/>
</dbReference>
<organism evidence="2 3">
    <name type="scientific">Fusarium torulosum</name>
    <dbReference type="NCBI Taxonomy" id="33205"/>
    <lineage>
        <taxon>Eukaryota</taxon>
        <taxon>Fungi</taxon>
        <taxon>Dikarya</taxon>
        <taxon>Ascomycota</taxon>
        <taxon>Pezizomycotina</taxon>
        <taxon>Sordariomycetes</taxon>
        <taxon>Hypocreomycetidae</taxon>
        <taxon>Hypocreales</taxon>
        <taxon>Nectriaceae</taxon>
        <taxon>Fusarium</taxon>
    </lineage>
</organism>
<name>A0AAE8M051_9HYPO</name>
<reference evidence="2" key="1">
    <citation type="submission" date="2018-03" db="EMBL/GenBank/DDBJ databases">
        <authorList>
            <person name="Guldener U."/>
        </authorList>
    </citation>
    <scope>NUCLEOTIDE SEQUENCE</scope>
</reference>
<dbReference type="PANTHER" id="PTHR33112:SF16">
    <property type="entry name" value="HETEROKARYON INCOMPATIBILITY DOMAIN-CONTAINING PROTEIN"/>
    <property type="match status" value="1"/>
</dbReference>